<feature type="domain" description="Helitron helicase-like" evidence="1">
    <location>
        <begin position="20"/>
        <end position="140"/>
    </location>
</feature>
<reference evidence="2" key="1">
    <citation type="submission" date="2021-02" db="EMBL/GenBank/DDBJ databases">
        <authorList>
            <person name="Nowell W R."/>
        </authorList>
    </citation>
    <scope>NUCLEOTIDE SEQUENCE</scope>
</reference>
<accession>A0A820N6W8</accession>
<evidence type="ECO:0000313" key="2">
    <source>
        <dbReference type="EMBL" id="CAF4385567.1"/>
    </source>
</evidence>
<dbReference type="PANTHER" id="PTHR45786">
    <property type="entry name" value="DNA BINDING PROTEIN-LIKE"/>
    <property type="match status" value="1"/>
</dbReference>
<dbReference type="PANTHER" id="PTHR45786:SF74">
    <property type="entry name" value="ATP-DEPENDENT DNA HELICASE"/>
    <property type="match status" value="1"/>
</dbReference>
<evidence type="ECO:0000259" key="1">
    <source>
        <dbReference type="Pfam" id="PF14214"/>
    </source>
</evidence>
<sequence>MDHATNTRNKVTILEFYSNKIAIRRNHFNPLFYGGKLFQQYLVYAYARYEANRMTYIRNNQKTLRVESYKGLLDHFNSIGRDNNARVGNIFILPSTYVGGPRFMSKLYQDNMAMVRKFGRPDLFITFTCNPKWEEIKSELKP</sequence>
<evidence type="ECO:0000313" key="3">
    <source>
        <dbReference type="Proteomes" id="UP000663874"/>
    </source>
</evidence>
<gene>
    <name evidence="2" type="ORF">FNK824_LOCUS43450</name>
</gene>
<dbReference type="Pfam" id="PF14214">
    <property type="entry name" value="Helitron_like_N"/>
    <property type="match status" value="1"/>
</dbReference>
<organism evidence="2 3">
    <name type="scientific">Rotaria sordida</name>
    <dbReference type="NCBI Taxonomy" id="392033"/>
    <lineage>
        <taxon>Eukaryota</taxon>
        <taxon>Metazoa</taxon>
        <taxon>Spiralia</taxon>
        <taxon>Gnathifera</taxon>
        <taxon>Rotifera</taxon>
        <taxon>Eurotatoria</taxon>
        <taxon>Bdelloidea</taxon>
        <taxon>Philodinida</taxon>
        <taxon>Philodinidae</taxon>
        <taxon>Rotaria</taxon>
    </lineage>
</organism>
<dbReference type="InterPro" id="IPR025476">
    <property type="entry name" value="Helitron_helicase-like"/>
</dbReference>
<dbReference type="Proteomes" id="UP000663874">
    <property type="component" value="Unassembled WGS sequence"/>
</dbReference>
<name>A0A820N6W8_9BILA</name>
<feature type="non-terminal residue" evidence="2">
    <location>
        <position position="142"/>
    </location>
</feature>
<dbReference type="AlphaFoldDB" id="A0A820N6W8"/>
<comment type="caution">
    <text evidence="2">The sequence shown here is derived from an EMBL/GenBank/DDBJ whole genome shotgun (WGS) entry which is preliminary data.</text>
</comment>
<proteinExistence type="predicted"/>
<protein>
    <recommendedName>
        <fullName evidence="1">Helitron helicase-like domain-containing protein</fullName>
    </recommendedName>
</protein>
<dbReference type="EMBL" id="CAJOBE010060742">
    <property type="protein sequence ID" value="CAF4385567.1"/>
    <property type="molecule type" value="Genomic_DNA"/>
</dbReference>